<accession>A0ABW6W3S8</accession>
<gene>
    <name evidence="2" type="ORF">ACFY35_00120</name>
</gene>
<proteinExistence type="predicted"/>
<protein>
    <submittedName>
        <fullName evidence="2">Uncharacterized protein</fullName>
    </submittedName>
</protein>
<dbReference type="Proteomes" id="UP001602245">
    <property type="component" value="Unassembled WGS sequence"/>
</dbReference>
<keyword evidence="3" id="KW-1185">Reference proteome</keyword>
<evidence type="ECO:0000313" key="3">
    <source>
        <dbReference type="Proteomes" id="UP001602245"/>
    </source>
</evidence>
<evidence type="ECO:0000313" key="2">
    <source>
        <dbReference type="EMBL" id="MFF5287808.1"/>
    </source>
</evidence>
<name>A0ABW6W3S8_9ACTN</name>
<dbReference type="EMBL" id="JBIAZU010000001">
    <property type="protein sequence ID" value="MFF5287808.1"/>
    <property type="molecule type" value="Genomic_DNA"/>
</dbReference>
<keyword evidence="1" id="KW-0732">Signal</keyword>
<dbReference type="RefSeq" id="WP_020515528.1">
    <property type="nucleotide sequence ID" value="NZ_JBIAZU010000001.1"/>
</dbReference>
<evidence type="ECO:0000256" key="1">
    <source>
        <dbReference type="SAM" id="SignalP"/>
    </source>
</evidence>
<organism evidence="2 3">
    <name type="scientific">Paractinoplanes globisporus</name>
    <dbReference type="NCBI Taxonomy" id="113565"/>
    <lineage>
        <taxon>Bacteria</taxon>
        <taxon>Bacillati</taxon>
        <taxon>Actinomycetota</taxon>
        <taxon>Actinomycetes</taxon>
        <taxon>Micromonosporales</taxon>
        <taxon>Micromonosporaceae</taxon>
        <taxon>Paractinoplanes</taxon>
    </lineage>
</organism>
<reference evidence="2 3" key="1">
    <citation type="submission" date="2024-10" db="EMBL/GenBank/DDBJ databases">
        <title>The Natural Products Discovery Center: Release of the First 8490 Sequenced Strains for Exploring Actinobacteria Biosynthetic Diversity.</title>
        <authorList>
            <person name="Kalkreuter E."/>
            <person name="Kautsar S.A."/>
            <person name="Yang D."/>
            <person name="Bader C.D."/>
            <person name="Teijaro C.N."/>
            <person name="Fluegel L."/>
            <person name="Davis C.M."/>
            <person name="Simpson J.R."/>
            <person name="Lauterbach L."/>
            <person name="Steele A.D."/>
            <person name="Gui C."/>
            <person name="Meng S."/>
            <person name="Li G."/>
            <person name="Viehrig K."/>
            <person name="Ye F."/>
            <person name="Su P."/>
            <person name="Kiefer A.F."/>
            <person name="Nichols A."/>
            <person name="Cepeda A.J."/>
            <person name="Yan W."/>
            <person name="Fan B."/>
            <person name="Jiang Y."/>
            <person name="Adhikari A."/>
            <person name="Zheng C.-J."/>
            <person name="Schuster L."/>
            <person name="Cowan T.M."/>
            <person name="Smanski M.J."/>
            <person name="Chevrette M.G."/>
            <person name="De Carvalho L.P.S."/>
            <person name="Shen B."/>
        </authorList>
    </citation>
    <scope>NUCLEOTIDE SEQUENCE [LARGE SCALE GENOMIC DNA]</scope>
    <source>
        <strain evidence="2 3">NPDC000087</strain>
    </source>
</reference>
<sequence length="133" mass="13246">MYRILGSAAAVAAALVLAAPAAAVADTTTDYSINFSKTTATVRAGGLASNLVTFTVVPKLEDTRVTLSVTGLPGGATPLFSPARPFLDGRSSLFMTTSSSTPTGSYTVTVSAVTAGSKPISHSASFGLTVTGG</sequence>
<feature type="chain" id="PRO_5045694944" evidence="1">
    <location>
        <begin position="26"/>
        <end position="133"/>
    </location>
</feature>
<feature type="signal peptide" evidence="1">
    <location>
        <begin position="1"/>
        <end position="25"/>
    </location>
</feature>
<comment type="caution">
    <text evidence="2">The sequence shown here is derived from an EMBL/GenBank/DDBJ whole genome shotgun (WGS) entry which is preliminary data.</text>
</comment>